<reference evidence="1" key="1">
    <citation type="submission" date="2021-06" db="EMBL/GenBank/DDBJ databases">
        <authorList>
            <person name="Kallberg Y."/>
            <person name="Tangrot J."/>
            <person name="Rosling A."/>
        </authorList>
    </citation>
    <scope>NUCLEOTIDE SEQUENCE</scope>
    <source>
        <strain evidence="1">IL203A</strain>
    </source>
</reference>
<comment type="caution">
    <text evidence="1">The sequence shown here is derived from an EMBL/GenBank/DDBJ whole genome shotgun (WGS) entry which is preliminary data.</text>
</comment>
<feature type="non-terminal residue" evidence="1">
    <location>
        <position position="1"/>
    </location>
</feature>
<gene>
    <name evidence="1" type="ORF">DHETER_LOCUS1631</name>
</gene>
<dbReference type="EMBL" id="CAJVPU010001034">
    <property type="protein sequence ID" value="CAG8469177.1"/>
    <property type="molecule type" value="Genomic_DNA"/>
</dbReference>
<sequence length="253" mass="30192">LLKMPPIVRNANRRNRYNPTVPKIDKLKTLGDWVKRTFDAYLNSESIPRSSSSSKLFSFPSLPGSFPSEDSPFHSYLARKYFKIWKINTIKRKKHIAKAVEVYEFNRKASCFLLWMEMSKKRRYLKKILLRQSSFSAREEDLPPYKILKEKPGAPHRIRIHQKLCFANPLEDIFTYDPDDDQINYVSIVPDDVIIFDECEVDEKMVNKIADFYELKYLRYAQNHKVWDACYNLYKYGFRAQDPVIRRYLLRLI</sequence>
<evidence type="ECO:0000313" key="2">
    <source>
        <dbReference type="Proteomes" id="UP000789702"/>
    </source>
</evidence>
<evidence type="ECO:0000313" key="1">
    <source>
        <dbReference type="EMBL" id="CAG8469177.1"/>
    </source>
</evidence>
<dbReference type="Proteomes" id="UP000789702">
    <property type="component" value="Unassembled WGS sequence"/>
</dbReference>
<proteinExistence type="predicted"/>
<accession>A0ACA9KFQ6</accession>
<keyword evidence="2" id="KW-1185">Reference proteome</keyword>
<name>A0ACA9KFQ6_9GLOM</name>
<organism evidence="1 2">
    <name type="scientific">Dentiscutata heterogama</name>
    <dbReference type="NCBI Taxonomy" id="1316150"/>
    <lineage>
        <taxon>Eukaryota</taxon>
        <taxon>Fungi</taxon>
        <taxon>Fungi incertae sedis</taxon>
        <taxon>Mucoromycota</taxon>
        <taxon>Glomeromycotina</taxon>
        <taxon>Glomeromycetes</taxon>
        <taxon>Diversisporales</taxon>
        <taxon>Gigasporaceae</taxon>
        <taxon>Dentiscutata</taxon>
    </lineage>
</organism>
<protein>
    <submittedName>
        <fullName evidence="1">5393_t:CDS:1</fullName>
    </submittedName>
</protein>